<dbReference type="PANTHER" id="PTHR44591">
    <property type="entry name" value="STRESS RESPONSE REGULATOR PROTEIN 1"/>
    <property type="match status" value="1"/>
</dbReference>
<comment type="caution">
    <text evidence="4">The sequence shown here is derived from an EMBL/GenBank/DDBJ whole genome shotgun (WGS) entry which is preliminary data.</text>
</comment>
<reference evidence="4 5" key="1">
    <citation type="journal article" date="2016" name="Nat. Commun.">
        <title>Thousands of microbial genomes shed light on interconnected biogeochemical processes in an aquifer system.</title>
        <authorList>
            <person name="Anantharaman K."/>
            <person name="Brown C.T."/>
            <person name="Hug L.A."/>
            <person name="Sharon I."/>
            <person name="Castelle C.J."/>
            <person name="Probst A.J."/>
            <person name="Thomas B.C."/>
            <person name="Singh A."/>
            <person name="Wilkins M.J."/>
            <person name="Karaoz U."/>
            <person name="Brodie E.L."/>
            <person name="Williams K.H."/>
            <person name="Hubbard S.S."/>
            <person name="Banfield J.F."/>
        </authorList>
    </citation>
    <scope>NUCLEOTIDE SEQUENCE [LARGE SCALE GENOMIC DNA]</scope>
</reference>
<accession>A0A1G1WR09</accession>
<name>A0A1G1WR09_9BACT</name>
<sequence>MAKVLLIESNKQVREMYRTLIENAGFDVTSTLDAREGKEALSKENFSSVIINSPRQETFWFLGVVRASHNISVSTVPILVILEDSNDSSLDYIEAGASKCLSKFPASGERLIEELRSILNIPKLQLKS</sequence>
<evidence type="ECO:0000256" key="2">
    <source>
        <dbReference type="PROSITE-ProRule" id="PRU00169"/>
    </source>
</evidence>
<gene>
    <name evidence="4" type="ORF">A3F35_00620</name>
</gene>
<dbReference type="EMBL" id="MHCZ01000013">
    <property type="protein sequence ID" value="OGY30149.1"/>
    <property type="molecule type" value="Genomic_DNA"/>
</dbReference>
<keyword evidence="1" id="KW-0597">Phosphoprotein</keyword>
<dbReference type="InterPro" id="IPR001789">
    <property type="entry name" value="Sig_transdc_resp-reg_receiver"/>
</dbReference>
<dbReference type="STRING" id="1802603.A3F35_00620"/>
<dbReference type="GO" id="GO:0000160">
    <property type="term" value="P:phosphorelay signal transduction system"/>
    <property type="evidence" value="ECO:0007669"/>
    <property type="project" value="InterPro"/>
</dbReference>
<dbReference type="AlphaFoldDB" id="A0A1G1WR09"/>
<feature type="domain" description="Response regulatory" evidence="3">
    <location>
        <begin position="3"/>
        <end position="118"/>
    </location>
</feature>
<dbReference type="InterPro" id="IPR011006">
    <property type="entry name" value="CheY-like_superfamily"/>
</dbReference>
<dbReference type="Proteomes" id="UP000178068">
    <property type="component" value="Unassembled WGS sequence"/>
</dbReference>
<dbReference type="Gene3D" id="3.40.50.2300">
    <property type="match status" value="1"/>
</dbReference>
<evidence type="ECO:0000259" key="3">
    <source>
        <dbReference type="PROSITE" id="PS50110"/>
    </source>
</evidence>
<comment type="caution">
    <text evidence="2">Lacks conserved residue(s) required for the propagation of feature annotation.</text>
</comment>
<proteinExistence type="predicted"/>
<evidence type="ECO:0000256" key="1">
    <source>
        <dbReference type="ARBA" id="ARBA00022553"/>
    </source>
</evidence>
<dbReference type="SUPFAM" id="SSF52172">
    <property type="entry name" value="CheY-like"/>
    <property type="match status" value="1"/>
</dbReference>
<dbReference type="PROSITE" id="PS50110">
    <property type="entry name" value="RESPONSE_REGULATORY"/>
    <property type="match status" value="1"/>
</dbReference>
<dbReference type="InterPro" id="IPR050595">
    <property type="entry name" value="Bact_response_regulator"/>
</dbReference>
<evidence type="ECO:0000313" key="5">
    <source>
        <dbReference type="Proteomes" id="UP000178068"/>
    </source>
</evidence>
<organism evidence="4 5">
    <name type="scientific">Candidatus Woykebacteria bacterium RIFCSPHIGHO2_12_FULL_45_10</name>
    <dbReference type="NCBI Taxonomy" id="1802603"/>
    <lineage>
        <taxon>Bacteria</taxon>
        <taxon>Candidatus Woykeibacteriota</taxon>
    </lineage>
</organism>
<evidence type="ECO:0000313" key="4">
    <source>
        <dbReference type="EMBL" id="OGY30149.1"/>
    </source>
</evidence>
<dbReference type="PANTHER" id="PTHR44591:SF3">
    <property type="entry name" value="RESPONSE REGULATORY DOMAIN-CONTAINING PROTEIN"/>
    <property type="match status" value="1"/>
</dbReference>
<protein>
    <recommendedName>
        <fullName evidence="3">Response regulatory domain-containing protein</fullName>
    </recommendedName>
</protein>